<evidence type="ECO:0000256" key="1">
    <source>
        <dbReference type="ARBA" id="ARBA00022801"/>
    </source>
</evidence>
<feature type="transmembrane region" description="Helical" evidence="4">
    <location>
        <begin position="6"/>
        <end position="25"/>
    </location>
</feature>
<proteinExistence type="predicted"/>
<gene>
    <name evidence="5" type="ORF">IU470_31290</name>
</gene>
<evidence type="ECO:0000256" key="4">
    <source>
        <dbReference type="SAM" id="Phobius"/>
    </source>
</evidence>
<evidence type="ECO:0000256" key="3">
    <source>
        <dbReference type="ARBA" id="ARBA00023098"/>
    </source>
</evidence>
<reference evidence="5 6" key="1">
    <citation type="submission" date="2020-10" db="EMBL/GenBank/DDBJ databases">
        <title>Identification of Nocardia species via Next-generation sequencing and recognition of intraspecies genetic diversity.</title>
        <authorList>
            <person name="Li P."/>
            <person name="Li P."/>
            <person name="Lu B."/>
        </authorList>
    </citation>
    <scope>NUCLEOTIDE SEQUENCE [LARGE SCALE GENOMIC DNA]</scope>
    <source>
        <strain evidence="5 6">N-11</strain>
    </source>
</reference>
<feature type="transmembrane region" description="Helical" evidence="4">
    <location>
        <begin position="32"/>
        <end position="51"/>
    </location>
</feature>
<dbReference type="Gene3D" id="3.40.50.1820">
    <property type="entry name" value="alpha/beta hydrolase"/>
    <property type="match status" value="1"/>
</dbReference>
<keyword evidence="1" id="KW-0378">Hydrolase</keyword>
<dbReference type="InterPro" id="IPR029058">
    <property type="entry name" value="AB_hydrolase_fold"/>
</dbReference>
<protein>
    <submittedName>
        <fullName evidence="5">Uncharacterized protein</fullName>
    </submittedName>
</protein>
<evidence type="ECO:0000313" key="5">
    <source>
        <dbReference type="EMBL" id="MBF6229559.1"/>
    </source>
</evidence>
<feature type="transmembrane region" description="Helical" evidence="4">
    <location>
        <begin position="95"/>
        <end position="117"/>
    </location>
</feature>
<keyword evidence="4" id="KW-1133">Transmembrane helix</keyword>
<keyword evidence="4" id="KW-0472">Membrane</keyword>
<sequence>MDLHTSDFLPVATAASVVLLAVAAWTPRPVRAAWTTAAVLLTVLCGATAVIAQGWRWQFWPVSIAAVVTGAVAWYRLRVVPAPRSSGRCRGKRMVAGMVATLCVVLSGLSAVSAWAFPVVVVDIDCGQLSDVGAAGLLAGRLDVDRAAVAGHSLGGAAALLAAAQDNRFAAAINVDGLPRVACKGRSPVLALVSGQGTGSTDGDERYADALGRVLDTAAEPSYRLTVPGAGHLGFTDAPLYLPPIPALLGTLKREENLRIPAKASRAYLDAVLRGQGNELTNTLAELGALDQPS</sequence>
<keyword evidence="3" id="KW-0443">Lipid metabolism</keyword>
<dbReference type="PANTHER" id="PTHR10272:SF0">
    <property type="entry name" value="PLATELET-ACTIVATING FACTOR ACETYLHYDROLASE"/>
    <property type="match status" value="1"/>
</dbReference>
<keyword evidence="4" id="KW-0812">Transmembrane</keyword>
<dbReference type="PANTHER" id="PTHR10272">
    <property type="entry name" value="PLATELET-ACTIVATING FACTOR ACETYLHYDROLASE"/>
    <property type="match status" value="1"/>
</dbReference>
<dbReference type="EMBL" id="JADLRE010000043">
    <property type="protein sequence ID" value="MBF6229559.1"/>
    <property type="molecule type" value="Genomic_DNA"/>
</dbReference>
<organism evidence="5 6">
    <name type="scientific">Nocardia abscessus</name>
    <dbReference type="NCBI Taxonomy" id="120957"/>
    <lineage>
        <taxon>Bacteria</taxon>
        <taxon>Bacillati</taxon>
        <taxon>Actinomycetota</taxon>
        <taxon>Actinomycetes</taxon>
        <taxon>Mycobacteriales</taxon>
        <taxon>Nocardiaceae</taxon>
        <taxon>Nocardia</taxon>
    </lineage>
</organism>
<dbReference type="Pfam" id="PF03403">
    <property type="entry name" value="PAF-AH_p_II"/>
    <property type="match status" value="1"/>
</dbReference>
<name>A0ABS0CLV3_9NOCA</name>
<keyword evidence="6" id="KW-1185">Reference proteome</keyword>
<feature type="transmembrane region" description="Helical" evidence="4">
    <location>
        <begin position="57"/>
        <end position="75"/>
    </location>
</feature>
<accession>A0ABS0CLV3</accession>
<evidence type="ECO:0000256" key="2">
    <source>
        <dbReference type="ARBA" id="ARBA00022963"/>
    </source>
</evidence>
<dbReference type="SUPFAM" id="SSF53474">
    <property type="entry name" value="alpha/beta-Hydrolases"/>
    <property type="match status" value="1"/>
</dbReference>
<comment type="caution">
    <text evidence="5">The sequence shown here is derived from an EMBL/GenBank/DDBJ whole genome shotgun (WGS) entry which is preliminary data.</text>
</comment>
<evidence type="ECO:0000313" key="6">
    <source>
        <dbReference type="Proteomes" id="UP000807309"/>
    </source>
</evidence>
<keyword evidence="2" id="KW-0442">Lipid degradation</keyword>
<dbReference type="Proteomes" id="UP000807309">
    <property type="component" value="Unassembled WGS sequence"/>
</dbReference>